<keyword evidence="4" id="KW-1185">Reference proteome</keyword>
<feature type="region of interest" description="Disordered" evidence="1">
    <location>
        <begin position="137"/>
        <end position="158"/>
    </location>
</feature>
<dbReference type="SUPFAM" id="SSF89392">
    <property type="entry name" value="Prokaryotic lipoproteins and lipoprotein localization factors"/>
    <property type="match status" value="1"/>
</dbReference>
<keyword evidence="2" id="KW-0732">Signal</keyword>
<name>A0A7Z0D562_9MICO</name>
<dbReference type="PANTHER" id="PTHR37507">
    <property type="entry name" value="SPORULATION PROTEIN YDCC"/>
    <property type="match status" value="1"/>
</dbReference>
<dbReference type="InterPro" id="IPR029046">
    <property type="entry name" value="LolA/LolB/LppX"/>
</dbReference>
<gene>
    <name evidence="3" type="ORF">BJY26_003344</name>
</gene>
<dbReference type="AlphaFoldDB" id="A0A7Z0D562"/>
<keyword evidence="3" id="KW-0449">Lipoprotein</keyword>
<dbReference type="EMBL" id="JACBZP010000001">
    <property type="protein sequence ID" value="NYI69038.1"/>
    <property type="molecule type" value="Genomic_DNA"/>
</dbReference>
<feature type="compositionally biased region" description="Low complexity" evidence="1">
    <location>
        <begin position="146"/>
        <end position="155"/>
    </location>
</feature>
<protein>
    <submittedName>
        <fullName evidence="3">Outer membrane lipoprotein-sorting protein</fullName>
    </submittedName>
</protein>
<feature type="region of interest" description="Disordered" evidence="1">
    <location>
        <begin position="52"/>
        <end position="79"/>
    </location>
</feature>
<proteinExistence type="predicted"/>
<organism evidence="3 4">
    <name type="scientific">Spelaeicoccus albus</name>
    <dbReference type="NCBI Taxonomy" id="1280376"/>
    <lineage>
        <taxon>Bacteria</taxon>
        <taxon>Bacillati</taxon>
        <taxon>Actinomycetota</taxon>
        <taxon>Actinomycetes</taxon>
        <taxon>Micrococcales</taxon>
        <taxon>Brevibacteriaceae</taxon>
        <taxon>Spelaeicoccus</taxon>
    </lineage>
</organism>
<feature type="compositionally biased region" description="Polar residues" evidence="1">
    <location>
        <begin position="52"/>
        <end position="77"/>
    </location>
</feature>
<dbReference type="Gene3D" id="2.50.20.10">
    <property type="entry name" value="Lipoprotein localisation LolA/LolB/LppX"/>
    <property type="match status" value="1"/>
</dbReference>
<dbReference type="InterPro" id="IPR052944">
    <property type="entry name" value="Sporulation_related"/>
</dbReference>
<dbReference type="CDD" id="cd16325">
    <property type="entry name" value="LolA"/>
    <property type="match status" value="1"/>
</dbReference>
<reference evidence="3 4" key="1">
    <citation type="submission" date="2020-07" db="EMBL/GenBank/DDBJ databases">
        <title>Sequencing the genomes of 1000 actinobacteria strains.</title>
        <authorList>
            <person name="Klenk H.-P."/>
        </authorList>
    </citation>
    <scope>NUCLEOTIDE SEQUENCE [LARGE SCALE GENOMIC DNA]</scope>
    <source>
        <strain evidence="3 4">DSM 26341</strain>
    </source>
</reference>
<dbReference type="RefSeq" id="WP_179429317.1">
    <property type="nucleotide sequence ID" value="NZ_JACBZP010000001.1"/>
</dbReference>
<evidence type="ECO:0000313" key="4">
    <source>
        <dbReference type="Proteomes" id="UP000539111"/>
    </source>
</evidence>
<dbReference type="InterPro" id="IPR004564">
    <property type="entry name" value="OM_lipoprot_carrier_LolA-like"/>
</dbReference>
<dbReference type="PANTHER" id="PTHR37507:SF2">
    <property type="entry name" value="SPORULATION PROTEIN YDCC"/>
    <property type="match status" value="1"/>
</dbReference>
<feature type="chain" id="PRO_5030846731" evidence="2">
    <location>
        <begin position="28"/>
        <end position="353"/>
    </location>
</feature>
<evidence type="ECO:0000313" key="3">
    <source>
        <dbReference type="EMBL" id="NYI69038.1"/>
    </source>
</evidence>
<evidence type="ECO:0000256" key="1">
    <source>
        <dbReference type="SAM" id="MobiDB-lite"/>
    </source>
</evidence>
<comment type="caution">
    <text evidence="3">The sequence shown here is derived from an EMBL/GenBank/DDBJ whole genome shotgun (WGS) entry which is preliminary data.</text>
</comment>
<accession>A0A7Z0D562</accession>
<feature type="signal peptide" evidence="2">
    <location>
        <begin position="1"/>
        <end position="27"/>
    </location>
</feature>
<evidence type="ECO:0000256" key="2">
    <source>
        <dbReference type="SAM" id="SignalP"/>
    </source>
</evidence>
<dbReference type="Proteomes" id="UP000539111">
    <property type="component" value="Unassembled WGS sequence"/>
</dbReference>
<sequence length="353" mass="36827">MNRKILKWLPVAVVPMVIAGGTLAAHASPDENLPAKTPEQVLTLAQKAQPQPFSGQFTQTSNLGLPSLPQSDQGSHSRLSEALDLATGTHQARVYVGGPRKSRVQVLDKLAERDVVRNGRTVWAYDSAKQAATRVTLPAAQQPSGKHAASPSSPEKSAKKFLANVSPTTRVQLGNDTTVAGRSAYDLVLTPRTSKTLIGSVSIAVDAKTGMALSVAVTARGNETPAVKTAFTSLKLQAPAAGRFNFTPPEGTKVRTKRLKNHSHERATKHDEATTIGHGWTSIVEIPAGNLPGKSPGATNAKASQAASLSALTKKVDGGRLFSSSLVNVLLTNDGRVLAGAVPASALQAAAAQ</sequence>